<keyword evidence="3" id="KW-1185">Reference proteome</keyword>
<comment type="caution">
    <text evidence="2">The sequence shown here is derived from an EMBL/GenBank/DDBJ whole genome shotgun (WGS) entry which is preliminary data.</text>
</comment>
<sequence length="58" mass="6567">MRLQSRWLPTPGIVQGRSCTSEGKMERGEKGGREKGGKEGREERRKERKGKEGGRKPL</sequence>
<reference evidence="2 3" key="1">
    <citation type="journal article" date="2013" name="Proc. Natl. Acad. Sci. U.S.A.">
        <title>The king cobra genome reveals dynamic gene evolution and adaptation in the snake venom system.</title>
        <authorList>
            <person name="Vonk F.J."/>
            <person name="Casewell N.R."/>
            <person name="Henkel C.V."/>
            <person name="Heimberg A.M."/>
            <person name="Jansen H.J."/>
            <person name="McCleary R.J."/>
            <person name="Kerkkamp H.M."/>
            <person name="Vos R.A."/>
            <person name="Guerreiro I."/>
            <person name="Calvete J.J."/>
            <person name="Wuster W."/>
            <person name="Woods A.E."/>
            <person name="Logan J.M."/>
            <person name="Harrison R.A."/>
            <person name="Castoe T.A."/>
            <person name="de Koning A.P."/>
            <person name="Pollock D.D."/>
            <person name="Yandell M."/>
            <person name="Calderon D."/>
            <person name="Renjifo C."/>
            <person name="Currier R.B."/>
            <person name="Salgado D."/>
            <person name="Pla D."/>
            <person name="Sanz L."/>
            <person name="Hyder A.S."/>
            <person name="Ribeiro J.M."/>
            <person name="Arntzen J.W."/>
            <person name="van den Thillart G.E."/>
            <person name="Boetzer M."/>
            <person name="Pirovano W."/>
            <person name="Dirks R.P."/>
            <person name="Spaink H.P."/>
            <person name="Duboule D."/>
            <person name="McGlinn E."/>
            <person name="Kini R.M."/>
            <person name="Richardson M.K."/>
        </authorList>
    </citation>
    <scope>NUCLEOTIDE SEQUENCE</scope>
    <source>
        <tissue evidence="2">Blood</tissue>
    </source>
</reference>
<protein>
    <submittedName>
        <fullName evidence="2">RplO</fullName>
    </submittedName>
</protein>
<gene>
    <name evidence="2" type="primary">rplO</name>
    <name evidence="2" type="ORF">L345_12801</name>
</gene>
<evidence type="ECO:0000313" key="2">
    <source>
        <dbReference type="EMBL" id="ETE61446.1"/>
    </source>
</evidence>
<dbReference type="AlphaFoldDB" id="V8NHJ5"/>
<proteinExistence type="predicted"/>
<evidence type="ECO:0000256" key="1">
    <source>
        <dbReference type="SAM" id="MobiDB-lite"/>
    </source>
</evidence>
<dbReference type="EMBL" id="AZIM01003898">
    <property type="protein sequence ID" value="ETE61446.1"/>
    <property type="molecule type" value="Genomic_DNA"/>
</dbReference>
<organism evidence="2 3">
    <name type="scientific">Ophiophagus hannah</name>
    <name type="common">King cobra</name>
    <name type="synonym">Naja hannah</name>
    <dbReference type="NCBI Taxonomy" id="8665"/>
    <lineage>
        <taxon>Eukaryota</taxon>
        <taxon>Metazoa</taxon>
        <taxon>Chordata</taxon>
        <taxon>Craniata</taxon>
        <taxon>Vertebrata</taxon>
        <taxon>Euteleostomi</taxon>
        <taxon>Lepidosauria</taxon>
        <taxon>Squamata</taxon>
        <taxon>Bifurcata</taxon>
        <taxon>Unidentata</taxon>
        <taxon>Episquamata</taxon>
        <taxon>Toxicofera</taxon>
        <taxon>Serpentes</taxon>
        <taxon>Colubroidea</taxon>
        <taxon>Elapidae</taxon>
        <taxon>Elapinae</taxon>
        <taxon>Ophiophagus</taxon>
    </lineage>
</organism>
<feature type="compositionally biased region" description="Basic and acidic residues" evidence="1">
    <location>
        <begin position="23"/>
        <end position="58"/>
    </location>
</feature>
<dbReference type="Proteomes" id="UP000018936">
    <property type="component" value="Unassembled WGS sequence"/>
</dbReference>
<evidence type="ECO:0000313" key="3">
    <source>
        <dbReference type="Proteomes" id="UP000018936"/>
    </source>
</evidence>
<feature type="region of interest" description="Disordered" evidence="1">
    <location>
        <begin position="1"/>
        <end position="58"/>
    </location>
</feature>
<feature type="non-terminal residue" evidence="2">
    <location>
        <position position="1"/>
    </location>
</feature>
<accession>V8NHJ5</accession>
<name>V8NHJ5_OPHHA</name>